<protein>
    <recommendedName>
        <fullName evidence="2">Phage protein</fullName>
    </recommendedName>
</protein>
<evidence type="ECO:0000313" key="1">
    <source>
        <dbReference type="EMBL" id="DAD84341.1"/>
    </source>
</evidence>
<dbReference type="InterPro" id="IPR054052">
    <property type="entry name" value="Y16Q-like"/>
</dbReference>
<dbReference type="Pfam" id="PF13876">
    <property type="entry name" value="Phage_gp49_66"/>
    <property type="match status" value="1"/>
</dbReference>
<evidence type="ECO:0008006" key="2">
    <source>
        <dbReference type="Google" id="ProtNLM"/>
    </source>
</evidence>
<dbReference type="Pfam" id="PF21825">
    <property type="entry name" value="crAss001_48"/>
    <property type="match status" value="1"/>
</dbReference>
<accession>A0A8S5MPQ2</accession>
<reference evidence="1" key="1">
    <citation type="journal article" date="2021" name="Proc. Natl. Acad. Sci. U.S.A.">
        <title>A Catalog of Tens of Thousands of Viruses from Human Metagenomes Reveals Hidden Associations with Chronic Diseases.</title>
        <authorList>
            <person name="Tisza M.J."/>
            <person name="Buck C.B."/>
        </authorList>
    </citation>
    <scope>NUCLEOTIDE SEQUENCE</scope>
    <source>
        <strain evidence="1">CtUS21</strain>
    </source>
</reference>
<sequence>MSTKYGLTETYLQEQIKETSYQRYGDTGILCVLTLKNGYTVTGTSGCIDPTIFAEDIGERIAFDNAFNKLWEILGYGEKQRWYEEVQLSWKERVELEFRQLDDRLSKLHALLFQADGVFNPRPEFIAEEQWELMKSQHTAMKAYSDILLARLNNA</sequence>
<dbReference type="EMBL" id="BK014959">
    <property type="protein sequence ID" value="DAD84341.1"/>
    <property type="molecule type" value="Genomic_DNA"/>
</dbReference>
<name>A0A8S5MPQ2_9CAUD</name>
<dbReference type="InterPro" id="IPR025915">
    <property type="entry name" value="Phage_gp49_66"/>
</dbReference>
<organism evidence="1">
    <name type="scientific">Podoviridae sp. ctUS21</name>
    <dbReference type="NCBI Taxonomy" id="2826557"/>
    <lineage>
        <taxon>Viruses</taxon>
        <taxon>Duplodnaviria</taxon>
        <taxon>Heunggongvirae</taxon>
        <taxon>Uroviricota</taxon>
        <taxon>Caudoviricetes</taxon>
    </lineage>
</organism>
<proteinExistence type="predicted"/>